<keyword evidence="2" id="KW-1185">Reference proteome</keyword>
<evidence type="ECO:0000313" key="1">
    <source>
        <dbReference type="EMBL" id="GBL86277.1"/>
    </source>
</evidence>
<protein>
    <submittedName>
        <fullName evidence="1">Uncharacterized protein</fullName>
    </submittedName>
</protein>
<sequence length="128" mass="14351">MYDKADGNGCAAARLYHGRYPHRPTLHYFTFACVNPRLRKIDVFTDSVRSTGCGRCVGIPKMEECDLQVVEESPIISKRAIESNVDVGKTTLLNTFHGNKSLHVQKLQSLFSEYSGCTLRIPNFLVSL</sequence>
<dbReference type="Proteomes" id="UP000499080">
    <property type="component" value="Unassembled WGS sequence"/>
</dbReference>
<organism evidence="1 2">
    <name type="scientific">Araneus ventricosus</name>
    <name type="common">Orbweaver spider</name>
    <name type="synonym">Epeira ventricosa</name>
    <dbReference type="NCBI Taxonomy" id="182803"/>
    <lineage>
        <taxon>Eukaryota</taxon>
        <taxon>Metazoa</taxon>
        <taxon>Ecdysozoa</taxon>
        <taxon>Arthropoda</taxon>
        <taxon>Chelicerata</taxon>
        <taxon>Arachnida</taxon>
        <taxon>Araneae</taxon>
        <taxon>Araneomorphae</taxon>
        <taxon>Entelegynae</taxon>
        <taxon>Araneoidea</taxon>
        <taxon>Araneidae</taxon>
        <taxon>Araneus</taxon>
    </lineage>
</organism>
<comment type="caution">
    <text evidence="1">The sequence shown here is derived from an EMBL/GenBank/DDBJ whole genome shotgun (WGS) entry which is preliminary data.</text>
</comment>
<dbReference type="EMBL" id="BGPR01000047">
    <property type="protein sequence ID" value="GBL86277.1"/>
    <property type="molecule type" value="Genomic_DNA"/>
</dbReference>
<proteinExistence type="predicted"/>
<accession>A0A4Y2B378</accession>
<dbReference type="AlphaFoldDB" id="A0A4Y2B378"/>
<name>A0A4Y2B378_ARAVE</name>
<evidence type="ECO:0000313" key="2">
    <source>
        <dbReference type="Proteomes" id="UP000499080"/>
    </source>
</evidence>
<reference evidence="1 2" key="1">
    <citation type="journal article" date="2019" name="Sci. Rep.">
        <title>Orb-weaving spider Araneus ventricosus genome elucidates the spidroin gene catalogue.</title>
        <authorList>
            <person name="Kono N."/>
            <person name="Nakamura H."/>
            <person name="Ohtoshi R."/>
            <person name="Moran D.A.P."/>
            <person name="Shinohara A."/>
            <person name="Yoshida Y."/>
            <person name="Fujiwara M."/>
            <person name="Mori M."/>
            <person name="Tomita M."/>
            <person name="Arakawa K."/>
        </authorList>
    </citation>
    <scope>NUCLEOTIDE SEQUENCE [LARGE SCALE GENOMIC DNA]</scope>
</reference>
<gene>
    <name evidence="1" type="ORF">AVEN_132002_1</name>
</gene>